<evidence type="ECO:0000259" key="2">
    <source>
        <dbReference type="Pfam" id="PF04453"/>
    </source>
</evidence>
<dbReference type="EMBL" id="JAQQLF010000004">
    <property type="protein sequence ID" value="MDC7716383.1"/>
    <property type="molecule type" value="Genomic_DNA"/>
</dbReference>
<comment type="caution">
    <text evidence="3">The sequence shown here is derived from an EMBL/GenBank/DDBJ whole genome shotgun (WGS) entry which is preliminary data.</text>
</comment>
<dbReference type="PANTHER" id="PTHR30189">
    <property type="entry name" value="LPS-ASSEMBLY PROTEIN"/>
    <property type="match status" value="1"/>
</dbReference>
<keyword evidence="4" id="KW-1185">Reference proteome</keyword>
<dbReference type="PANTHER" id="PTHR30189:SF1">
    <property type="entry name" value="LPS-ASSEMBLY PROTEIN LPTD"/>
    <property type="match status" value="1"/>
</dbReference>
<feature type="domain" description="LptD C-terminal" evidence="2">
    <location>
        <begin position="271"/>
        <end position="643"/>
    </location>
</feature>
<dbReference type="InterPro" id="IPR007543">
    <property type="entry name" value="LptD_C"/>
</dbReference>
<protein>
    <recommendedName>
        <fullName evidence="1">LPS-assembly protein LptD</fullName>
    </recommendedName>
</protein>
<proteinExistence type="inferred from homology"/>
<reference evidence="3 4" key="1">
    <citation type="submission" date="2023-01" db="EMBL/GenBank/DDBJ databases">
        <title>Novel species of the genus Vogesella isolated from rivers.</title>
        <authorList>
            <person name="Lu H."/>
        </authorList>
    </citation>
    <scope>NUCLEOTIDE SEQUENCE [LARGE SCALE GENOMIC DNA]</scope>
    <source>
        <strain evidence="3 4">DC21W</strain>
    </source>
</reference>
<feature type="chain" id="PRO_5044940575" description="LPS-assembly protein LptD" evidence="1">
    <location>
        <begin position="26"/>
        <end position="728"/>
    </location>
</feature>
<dbReference type="Gene3D" id="2.60.450.10">
    <property type="entry name" value="Lipopolysaccharide (LPS) transport protein A like domain"/>
    <property type="match status" value="1"/>
</dbReference>
<dbReference type="Pfam" id="PF04453">
    <property type="entry name" value="LptD"/>
    <property type="match status" value="1"/>
</dbReference>
<evidence type="ECO:0000256" key="1">
    <source>
        <dbReference type="HAMAP-Rule" id="MF_01411"/>
    </source>
</evidence>
<feature type="signal peptide" evidence="1">
    <location>
        <begin position="1"/>
        <end position="25"/>
    </location>
</feature>
<dbReference type="InterPro" id="IPR050218">
    <property type="entry name" value="LptD"/>
</dbReference>
<comment type="subunit">
    <text evidence="1">Component of the lipopolysaccharide transport and assembly complex. Interacts with LptE and LptA.</text>
</comment>
<evidence type="ECO:0000313" key="3">
    <source>
        <dbReference type="EMBL" id="MDC7716383.1"/>
    </source>
</evidence>
<sequence length="728" mass="81812" precursor="true">MPPRFRLSPLAAAMFPLFLCTPALADAMPAGVLHVEADRIDGQMEVQLKAEGNVRAERDGQQFEADWLEYYVDKQYVRAGQRATTRQAGSTVEGDNLESYLDTQTGSASNADFAFQENGRALRGKADTLRMQGKGLYQLQGTRANTCEPNDDSWYLKASTIDLDYGRNVGVARNARIEFQGVPVLYTPWIDFPLDGGRKSGLLFPTVKTGSDGLQLAVPYYWNIAPDMDATLTPTYMAQRGLMLGVEGRYLQPDYSGKITTEQLDDSKANKQRSLWQLSHSQRFGSQISAGLNGTRVSDNDYFQDFGDRNSAAANVNLVREAWLSYTPGWASVTVKAQRYQTLQDSTGSVDEPYARLPQIVATSNQQLGDFRLALESEVTRFDHRTKLEGWRTVAYPSISWALERPWGFFRPKIGLHHTRYQLDSHNGQAGYTLDRTLPITSLDSGLVFERDSTLQDRAVSQTLEPRLYYVNIPSTEQSNLPNFDTSENDFNFAQLFSENRFSGYDRINAANQITAALTSRLLENDSGLERLRVAIGQRFYLDNSDTTLAGNTTQRSQGGSDLLVTLGGDLSRALRLDASYQYNQTLDKTERYNAQLRYNPAPGKAVSVRYRYGRDEVVGTSSQRDVLRQLDIAGQWPIARQWYAVARQNYSLRDKKALEQLAGLEYQHGCWSTRLVAQRYVTDLTKTKNAFFLQLELKDLSSIGNNPLETLRLAIPGYSKINETADK</sequence>
<accession>A0ABT5IV43</accession>
<dbReference type="RefSeq" id="WP_272750792.1">
    <property type="nucleotide sequence ID" value="NZ_JAQQLF010000004.1"/>
</dbReference>
<keyword evidence="1" id="KW-0998">Cell outer membrane</keyword>
<dbReference type="HAMAP" id="MF_01411">
    <property type="entry name" value="LPS_assembly_LptD"/>
    <property type="match status" value="1"/>
</dbReference>
<comment type="subcellular location">
    <subcellularLocation>
        <location evidence="1">Cell outer membrane</location>
    </subcellularLocation>
</comment>
<comment type="similarity">
    <text evidence="1">Belongs to the LptD family.</text>
</comment>
<dbReference type="Proteomes" id="UP001219956">
    <property type="component" value="Unassembled WGS sequence"/>
</dbReference>
<comment type="function">
    <text evidence="1">Together with LptE, is involved in the assembly of lipopolysaccharide (LPS) at the surface of the outer membrane.</text>
</comment>
<keyword evidence="1" id="KW-0732">Signal</keyword>
<evidence type="ECO:0000313" key="4">
    <source>
        <dbReference type="Proteomes" id="UP001219956"/>
    </source>
</evidence>
<gene>
    <name evidence="1" type="primary">lptD</name>
    <name evidence="3" type="ORF">PQU95_03985</name>
</gene>
<organism evidence="3 4">
    <name type="scientific">Vogesella aquatica</name>
    <dbReference type="NCBI Taxonomy" id="2984206"/>
    <lineage>
        <taxon>Bacteria</taxon>
        <taxon>Pseudomonadati</taxon>
        <taxon>Pseudomonadota</taxon>
        <taxon>Betaproteobacteria</taxon>
        <taxon>Neisseriales</taxon>
        <taxon>Chromobacteriaceae</taxon>
        <taxon>Vogesella</taxon>
    </lineage>
</organism>
<keyword evidence="1" id="KW-0472">Membrane</keyword>
<name>A0ABT5IV43_9NEIS</name>
<dbReference type="InterPro" id="IPR020889">
    <property type="entry name" value="LipoPS_assembly_LptD"/>
</dbReference>
<comment type="caution">
    <text evidence="1">Lacks conserved residue(s) required for the propagation of feature annotation.</text>
</comment>